<comment type="caution">
    <text evidence="1">The sequence shown here is derived from an EMBL/GenBank/DDBJ whole genome shotgun (WGS) entry which is preliminary data.</text>
</comment>
<dbReference type="OrthoDB" id="2290051at2759"/>
<protein>
    <submittedName>
        <fullName evidence="1">Uncharacterized protein</fullName>
    </submittedName>
</protein>
<name>A0A1C7NBW1_9FUNG</name>
<evidence type="ECO:0000313" key="2">
    <source>
        <dbReference type="Proteomes" id="UP000093000"/>
    </source>
</evidence>
<accession>A0A1C7NBW1</accession>
<sequence length="290" mass="32919">MIGNIDVGKKFRDYQVSSLSYFQLNRRLQWKNDLQKMLALSSIIVPDGIQGSLDFLSKPTYKQLYRLVLGEFEVFSLASNLKSDLEGLLMSYKREQGDWLLLQQVASLSATYQSDEVALTILKTIVALVPEMNMNAAKMSEMHVQSSFVHNFVKSLFKPDEYHSPHCSNSICNMASTRPDYIVDVYESASDKFVNAFGECKPKRSSADDDVKDIYRLALFSQFTTIAIPTTMDNFHSLAASLNDIVTIKHVYDRHCHQNENSVDDEVKPLPWSVVEELEGQASKKTRGHK</sequence>
<keyword evidence="2" id="KW-1185">Reference proteome</keyword>
<proteinExistence type="predicted"/>
<gene>
    <name evidence="1" type="ORF">A0J61_05344</name>
</gene>
<evidence type="ECO:0000313" key="1">
    <source>
        <dbReference type="EMBL" id="OBZ86602.1"/>
    </source>
</evidence>
<dbReference type="EMBL" id="LUGH01000286">
    <property type="protein sequence ID" value="OBZ86602.1"/>
    <property type="molecule type" value="Genomic_DNA"/>
</dbReference>
<reference evidence="1 2" key="1">
    <citation type="submission" date="2016-03" db="EMBL/GenBank/DDBJ databases">
        <title>Choanephora cucurbitarum.</title>
        <authorList>
            <person name="Min B."/>
            <person name="Park H."/>
            <person name="Park J.-H."/>
            <person name="Shin H.-D."/>
            <person name="Choi I.-G."/>
        </authorList>
    </citation>
    <scope>NUCLEOTIDE SEQUENCE [LARGE SCALE GENOMIC DNA]</scope>
    <source>
        <strain evidence="1 2">KUS-F28377</strain>
    </source>
</reference>
<dbReference type="InParanoid" id="A0A1C7NBW1"/>
<dbReference type="AlphaFoldDB" id="A0A1C7NBW1"/>
<dbReference type="Proteomes" id="UP000093000">
    <property type="component" value="Unassembled WGS sequence"/>
</dbReference>
<organism evidence="1 2">
    <name type="scientific">Choanephora cucurbitarum</name>
    <dbReference type="NCBI Taxonomy" id="101091"/>
    <lineage>
        <taxon>Eukaryota</taxon>
        <taxon>Fungi</taxon>
        <taxon>Fungi incertae sedis</taxon>
        <taxon>Mucoromycota</taxon>
        <taxon>Mucoromycotina</taxon>
        <taxon>Mucoromycetes</taxon>
        <taxon>Mucorales</taxon>
        <taxon>Mucorineae</taxon>
        <taxon>Choanephoraceae</taxon>
        <taxon>Choanephoroideae</taxon>
        <taxon>Choanephora</taxon>
    </lineage>
</organism>